<evidence type="ECO:0000256" key="1">
    <source>
        <dbReference type="ARBA" id="ARBA00004123"/>
    </source>
</evidence>
<feature type="compositionally biased region" description="Basic and acidic residues" evidence="5">
    <location>
        <begin position="26"/>
        <end position="55"/>
    </location>
</feature>
<gene>
    <name evidence="7" type="ORF">EW026_g1827</name>
</gene>
<dbReference type="PANTHER" id="PTHR12709:SF5">
    <property type="entry name" value="DNA-DIRECTED RNA POLYMERASE I SUBUNIT RPA43"/>
    <property type="match status" value="1"/>
</dbReference>
<dbReference type="Gene3D" id="3.30.1490.120">
    <property type="entry name" value="RNA polymerase Rpb7-like, N-terminal domain"/>
    <property type="match status" value="1"/>
</dbReference>
<protein>
    <recommendedName>
        <fullName evidence="6">RPA43 OB domain-containing protein</fullName>
    </recommendedName>
</protein>
<keyword evidence="4" id="KW-0539">Nucleus</keyword>
<comment type="subcellular location">
    <subcellularLocation>
        <location evidence="1">Nucleus</location>
    </subcellularLocation>
</comment>
<dbReference type="GO" id="GO:0005736">
    <property type="term" value="C:RNA polymerase I complex"/>
    <property type="evidence" value="ECO:0007669"/>
    <property type="project" value="TreeGrafter"/>
</dbReference>
<dbReference type="InterPro" id="IPR045113">
    <property type="entry name" value="Rpb7-like"/>
</dbReference>
<dbReference type="EMBL" id="SGPJ01000041">
    <property type="protein sequence ID" value="THH00752.1"/>
    <property type="molecule type" value="Genomic_DNA"/>
</dbReference>
<keyword evidence="2" id="KW-0240">DNA-directed RNA polymerase</keyword>
<evidence type="ECO:0000256" key="2">
    <source>
        <dbReference type="ARBA" id="ARBA00022478"/>
    </source>
</evidence>
<dbReference type="AlphaFoldDB" id="A0A4S4KQ72"/>
<organism evidence="7 8">
    <name type="scientific">Hermanssonia centrifuga</name>
    <dbReference type="NCBI Taxonomy" id="98765"/>
    <lineage>
        <taxon>Eukaryota</taxon>
        <taxon>Fungi</taxon>
        <taxon>Dikarya</taxon>
        <taxon>Basidiomycota</taxon>
        <taxon>Agaricomycotina</taxon>
        <taxon>Agaricomycetes</taxon>
        <taxon>Polyporales</taxon>
        <taxon>Meruliaceae</taxon>
        <taxon>Hermanssonia</taxon>
    </lineage>
</organism>
<comment type="caution">
    <text evidence="7">The sequence shown here is derived from an EMBL/GenBank/DDBJ whole genome shotgun (WGS) entry which is preliminary data.</text>
</comment>
<dbReference type="InterPro" id="IPR041178">
    <property type="entry name" value="RPA43_OB"/>
</dbReference>
<evidence type="ECO:0000256" key="4">
    <source>
        <dbReference type="ARBA" id="ARBA00023242"/>
    </source>
</evidence>
<feature type="region of interest" description="Disordered" evidence="5">
    <location>
        <begin position="1"/>
        <end position="56"/>
    </location>
</feature>
<dbReference type="GO" id="GO:0006362">
    <property type="term" value="P:transcription elongation by RNA polymerase I"/>
    <property type="evidence" value="ECO:0007669"/>
    <property type="project" value="TreeGrafter"/>
</dbReference>
<evidence type="ECO:0000313" key="8">
    <source>
        <dbReference type="Proteomes" id="UP000309038"/>
    </source>
</evidence>
<evidence type="ECO:0000313" key="7">
    <source>
        <dbReference type="EMBL" id="THH00752.1"/>
    </source>
</evidence>
<feature type="region of interest" description="Disordered" evidence="5">
    <location>
        <begin position="261"/>
        <end position="328"/>
    </location>
</feature>
<dbReference type="InterPro" id="IPR036898">
    <property type="entry name" value="RNA_pol_Rpb7-like_N_sf"/>
</dbReference>
<feature type="domain" description="RPA43 OB" evidence="6">
    <location>
        <begin position="144"/>
        <end position="221"/>
    </location>
</feature>
<keyword evidence="3" id="KW-0804">Transcription</keyword>
<sequence length="328" mass="36084">MPHLSEQKTKKRKHAVAENLAAGEPSSKRSKTEKMKEKGKSKENEKQKDRGKGRADGQFNVVQASLALSIPPVFANNLRVGAEEMLDSMVMRYIPALQGVVLAHDNLRFLTSTATVKADCPFTNCRVSFDATTWSPHIGMKLDQWEFEYGPAENDPEFGMDADVEVEGAEEDTTATQETEDSGRWVHKLTGAKLGGADGHLELTVVGLTIANQMLSLIGSIQLDPFSPEHVPDHTIAVASTRQRPAESAPNVDDVEILEEASDSDDEDTFEALGRLGDEAAAKEAKRKTNEAEAEKKERKRKRKEKVSANEEGEEGASQEKKKKKKKA</sequence>
<dbReference type="Pfam" id="PF17875">
    <property type="entry name" value="RPA43_OB"/>
    <property type="match status" value="1"/>
</dbReference>
<dbReference type="Proteomes" id="UP000309038">
    <property type="component" value="Unassembled WGS sequence"/>
</dbReference>
<evidence type="ECO:0000256" key="5">
    <source>
        <dbReference type="SAM" id="MobiDB-lite"/>
    </source>
</evidence>
<evidence type="ECO:0000256" key="3">
    <source>
        <dbReference type="ARBA" id="ARBA00023163"/>
    </source>
</evidence>
<accession>A0A4S4KQ72</accession>
<name>A0A4S4KQ72_9APHY</name>
<dbReference type="PANTHER" id="PTHR12709">
    <property type="entry name" value="DNA-DIRECTED RNA POLYMERASE II, III"/>
    <property type="match status" value="1"/>
</dbReference>
<feature type="compositionally biased region" description="Basic and acidic residues" evidence="5">
    <location>
        <begin position="276"/>
        <end position="297"/>
    </location>
</feature>
<dbReference type="GO" id="GO:0006352">
    <property type="term" value="P:DNA-templated transcription initiation"/>
    <property type="evidence" value="ECO:0007669"/>
    <property type="project" value="InterPro"/>
</dbReference>
<feature type="compositionally biased region" description="Acidic residues" evidence="5">
    <location>
        <begin position="261"/>
        <end position="270"/>
    </location>
</feature>
<evidence type="ECO:0000259" key="6">
    <source>
        <dbReference type="Pfam" id="PF17875"/>
    </source>
</evidence>
<reference evidence="7 8" key="1">
    <citation type="submission" date="2019-02" db="EMBL/GenBank/DDBJ databases">
        <title>Genome sequencing of the rare red list fungi Phlebia centrifuga.</title>
        <authorList>
            <person name="Buettner E."/>
            <person name="Kellner H."/>
        </authorList>
    </citation>
    <scope>NUCLEOTIDE SEQUENCE [LARGE SCALE GENOMIC DNA]</scope>
    <source>
        <strain evidence="7 8">DSM 108282</strain>
    </source>
</reference>
<keyword evidence="8" id="KW-1185">Reference proteome</keyword>
<proteinExistence type="predicted"/>